<sequence length="285" mass="33727">MHPVFNIEIIYTINIIHMKLSKLLFIPLIGLFMGGCDMIDYHPYDVRISGPTDINNRNIAKIEANCKDKTTIRFVTMGDSQRWYDETQDFVNHLNKRDDIDFVIHGGDFSDFGVTDEFLWQRDIMNKLKVPYVGLIGNHDCLGTGEETYRAIFGDPNFSFIAGRIKFVCLNTNALEFDYSRPIPDFDFINAQLEDRREEYDRTIFSMHIRPFCFEFNNNVAQVFQYSIKRFPDLLFCTAAHEHHVFEEDLFDDGVMYYMSDCMKNRCYYIFTVTPDRYEREVVYY</sequence>
<organism evidence="2">
    <name type="scientific">Bacteroides intestinalis</name>
    <dbReference type="NCBI Taxonomy" id="329854"/>
    <lineage>
        <taxon>Bacteria</taxon>
        <taxon>Pseudomonadati</taxon>
        <taxon>Bacteroidota</taxon>
        <taxon>Bacteroidia</taxon>
        <taxon>Bacteroidales</taxon>
        <taxon>Bacteroidaceae</taxon>
        <taxon>Bacteroides</taxon>
    </lineage>
</organism>
<dbReference type="PANTHER" id="PTHR43143">
    <property type="entry name" value="METALLOPHOSPHOESTERASE, CALCINEURIN SUPERFAMILY"/>
    <property type="match status" value="1"/>
</dbReference>
<dbReference type="SUPFAM" id="SSF56300">
    <property type="entry name" value="Metallo-dependent phosphatases"/>
    <property type="match status" value="1"/>
</dbReference>
<dbReference type="PANTHER" id="PTHR43143:SF1">
    <property type="entry name" value="SERINE_THREONINE-PROTEIN PHOSPHATASE CPPED1"/>
    <property type="match status" value="1"/>
</dbReference>
<reference evidence="2" key="1">
    <citation type="submission" date="2019-11" db="EMBL/GenBank/DDBJ databases">
        <authorList>
            <person name="Feng L."/>
        </authorList>
    </citation>
    <scope>NUCLEOTIDE SEQUENCE</scope>
    <source>
        <strain evidence="2">BintestinalisLFYP9</strain>
    </source>
</reference>
<proteinExistence type="predicted"/>
<evidence type="ECO:0000313" key="2">
    <source>
        <dbReference type="EMBL" id="VYT13189.1"/>
    </source>
</evidence>
<dbReference type="InterPro" id="IPR051918">
    <property type="entry name" value="STPP_CPPED1"/>
</dbReference>
<name>A0A6N2U6Y4_9BACE</name>
<dbReference type="EMBL" id="CACRSU010000017">
    <property type="protein sequence ID" value="VYT13189.1"/>
    <property type="molecule type" value="Genomic_DNA"/>
</dbReference>
<dbReference type="AlphaFoldDB" id="A0A6N2U6Y4"/>
<dbReference type="Gene3D" id="3.60.21.10">
    <property type="match status" value="1"/>
</dbReference>
<evidence type="ECO:0000259" key="1">
    <source>
        <dbReference type="Pfam" id="PF00149"/>
    </source>
</evidence>
<feature type="domain" description="Calcineurin-like phosphoesterase" evidence="1">
    <location>
        <begin position="73"/>
        <end position="244"/>
    </location>
</feature>
<dbReference type="InterPro" id="IPR029052">
    <property type="entry name" value="Metallo-depent_PP-like"/>
</dbReference>
<dbReference type="Pfam" id="PF00149">
    <property type="entry name" value="Metallophos"/>
    <property type="match status" value="1"/>
</dbReference>
<dbReference type="InterPro" id="IPR004843">
    <property type="entry name" value="Calcineurin-like_PHP"/>
</dbReference>
<accession>A0A6N2U6Y4</accession>
<gene>
    <name evidence="2" type="ORF">BILFYP9_01899</name>
</gene>
<protein>
    <submittedName>
        <fullName evidence="2">Calcineurin-like phosphoesterase</fullName>
    </submittedName>
</protein>
<dbReference type="GO" id="GO:0016787">
    <property type="term" value="F:hydrolase activity"/>
    <property type="evidence" value="ECO:0007669"/>
    <property type="project" value="InterPro"/>
</dbReference>